<organism evidence="2 3">
    <name type="scientific">Allacma fusca</name>
    <dbReference type="NCBI Taxonomy" id="39272"/>
    <lineage>
        <taxon>Eukaryota</taxon>
        <taxon>Metazoa</taxon>
        <taxon>Ecdysozoa</taxon>
        <taxon>Arthropoda</taxon>
        <taxon>Hexapoda</taxon>
        <taxon>Collembola</taxon>
        <taxon>Symphypleona</taxon>
        <taxon>Sminthuridae</taxon>
        <taxon>Allacma</taxon>
    </lineage>
</organism>
<dbReference type="AlphaFoldDB" id="A0A8J2JMI0"/>
<feature type="non-terminal residue" evidence="2">
    <location>
        <position position="59"/>
    </location>
</feature>
<evidence type="ECO:0000256" key="1">
    <source>
        <dbReference type="SAM" id="MobiDB-lite"/>
    </source>
</evidence>
<name>A0A8J2JMI0_9HEXA</name>
<proteinExistence type="predicted"/>
<reference evidence="2" key="1">
    <citation type="submission" date="2021-06" db="EMBL/GenBank/DDBJ databases">
        <authorList>
            <person name="Hodson N. C."/>
            <person name="Mongue J. A."/>
            <person name="Jaron S. K."/>
        </authorList>
    </citation>
    <scope>NUCLEOTIDE SEQUENCE</scope>
</reference>
<dbReference type="Proteomes" id="UP000708208">
    <property type="component" value="Unassembled WGS sequence"/>
</dbReference>
<comment type="caution">
    <text evidence="2">The sequence shown here is derived from an EMBL/GenBank/DDBJ whole genome shotgun (WGS) entry which is preliminary data.</text>
</comment>
<feature type="region of interest" description="Disordered" evidence="1">
    <location>
        <begin position="29"/>
        <end position="59"/>
    </location>
</feature>
<evidence type="ECO:0000313" key="2">
    <source>
        <dbReference type="EMBL" id="CAG7717224.1"/>
    </source>
</evidence>
<keyword evidence="3" id="KW-1185">Reference proteome</keyword>
<accession>A0A8J2JMI0</accession>
<evidence type="ECO:0000313" key="3">
    <source>
        <dbReference type="Proteomes" id="UP000708208"/>
    </source>
</evidence>
<protein>
    <submittedName>
        <fullName evidence="2">Uncharacterized protein</fullName>
    </submittedName>
</protein>
<dbReference type="EMBL" id="CAJVCH010043944">
    <property type="protein sequence ID" value="CAG7717224.1"/>
    <property type="molecule type" value="Genomic_DNA"/>
</dbReference>
<sequence length="59" mass="6515">MVPSISGTTSSLILTNDSSIPEYTFQLLNQELDPHDDAVEKSLPQDQDTSEENCTSERS</sequence>
<gene>
    <name evidence="2" type="ORF">AFUS01_LOCUS6689</name>
</gene>